<evidence type="ECO:0000313" key="1">
    <source>
        <dbReference type="EMBL" id="RBQ22797.1"/>
    </source>
</evidence>
<protein>
    <submittedName>
        <fullName evidence="1">Uncharacterized protein</fullName>
    </submittedName>
</protein>
<name>A0A366M9S7_9EURY</name>
<comment type="caution">
    <text evidence="1">The sequence shown here is derived from an EMBL/GenBank/DDBJ whole genome shotgun (WGS) entry which is preliminary data.</text>
</comment>
<keyword evidence="2" id="KW-1185">Reference proteome</keyword>
<sequence>MIGSDAKHCEGGPTLLLNELNDFSKYKKYLTPVEFISSMNIQYYLFLSRPAKSIPKLDLKKYLGSIYGILSLKEMDSILKILRGTIF</sequence>
<reference evidence="1 2" key="1">
    <citation type="submission" date="2018-06" db="EMBL/GenBank/DDBJ databases">
        <title>Genomic insight into two independent archaeal endosymbiosis events.</title>
        <authorList>
            <person name="Lind A.E."/>
            <person name="Lewis W.H."/>
            <person name="Spang A."/>
            <person name="Guy L."/>
            <person name="Embley M.T."/>
            <person name="Ettema T.J.G."/>
        </authorList>
    </citation>
    <scope>NUCLEOTIDE SEQUENCE [LARGE SCALE GENOMIC DNA]</scope>
    <source>
        <strain evidence="1">NOE</strain>
    </source>
</reference>
<gene>
    <name evidence="1" type="ORF">ALNOE001_14900</name>
</gene>
<organism evidence="1 2">
    <name type="scientific">Candidatus Methanobinarius endosymbioticus</name>
    <dbReference type="NCBI Taxonomy" id="2006182"/>
    <lineage>
        <taxon>Archaea</taxon>
        <taxon>Methanobacteriati</taxon>
        <taxon>Methanobacteriota</taxon>
        <taxon>Methanomada group</taxon>
        <taxon>Methanobacteria</taxon>
        <taxon>Methanobacteriales</taxon>
        <taxon>Methanobacteriaceae</taxon>
        <taxon>Candidatus Methanobinarius</taxon>
    </lineage>
</organism>
<accession>A0A366M9S7</accession>
<dbReference type="AlphaFoldDB" id="A0A366M9S7"/>
<proteinExistence type="predicted"/>
<dbReference type="Proteomes" id="UP000253099">
    <property type="component" value="Unassembled WGS sequence"/>
</dbReference>
<dbReference type="EMBL" id="NIZT01000039">
    <property type="protein sequence ID" value="RBQ22797.1"/>
    <property type="molecule type" value="Genomic_DNA"/>
</dbReference>
<evidence type="ECO:0000313" key="2">
    <source>
        <dbReference type="Proteomes" id="UP000253099"/>
    </source>
</evidence>